<dbReference type="GO" id="GO:0032259">
    <property type="term" value="P:methylation"/>
    <property type="evidence" value="ECO:0007669"/>
    <property type="project" value="UniProtKB-KW"/>
</dbReference>
<proteinExistence type="predicted"/>
<feature type="domain" description="Methyltransferase type 11" evidence="4">
    <location>
        <begin position="101"/>
        <end position="199"/>
    </location>
</feature>
<dbReference type="PANTHER" id="PTHR43591:SF110">
    <property type="entry name" value="RHODANESE DOMAIN-CONTAINING PROTEIN"/>
    <property type="match status" value="1"/>
</dbReference>
<keyword evidence="1 5" id="KW-0489">Methyltransferase</keyword>
<evidence type="ECO:0000313" key="5">
    <source>
        <dbReference type="EMBL" id="MDR9899612.1"/>
    </source>
</evidence>
<dbReference type="PANTHER" id="PTHR43591">
    <property type="entry name" value="METHYLTRANSFERASE"/>
    <property type="match status" value="1"/>
</dbReference>
<dbReference type="GO" id="GO:0008757">
    <property type="term" value="F:S-adenosylmethionine-dependent methyltransferase activity"/>
    <property type="evidence" value="ECO:0007669"/>
    <property type="project" value="InterPro"/>
</dbReference>
<dbReference type="CDD" id="cd02440">
    <property type="entry name" value="AdoMet_MTases"/>
    <property type="match status" value="1"/>
</dbReference>
<gene>
    <name evidence="5" type="ORF">G7B40_034400</name>
</gene>
<evidence type="ECO:0000313" key="6">
    <source>
        <dbReference type="Proteomes" id="UP000667802"/>
    </source>
</evidence>
<sequence>MKQLSLLSMKVALFLCPLPYLQVSEGLTMPFNEELDGLNHLEISLLSGLQQDLLRAKDGSYCPDKTLDYEVELSLMKERSRRATKFTFWQEAGLSPGMSVLDIGCGSGVTTECLAHAAAPGKVVGIDTSDVVLEQARQLQHKSSLQNLHFEKHDVYDLRFPPNSFDFVWSQLLFQHLQNPEQALRQISRVLKPGGIICIVDAGYPPAGLVYPTSPIIESFLKRIYQLQMFYGGDQYVSFKLGSYLVNTGYTDVNVRQLMNIERGEGIRYCADNYIPTASIMLKLEDKNLIEQVVREYYRIAALPEAFRYESWWVAKGIKPALSR</sequence>
<dbReference type="InterPro" id="IPR023576">
    <property type="entry name" value="UbiE/COQ5_MeTrFase_CS"/>
</dbReference>
<protein>
    <submittedName>
        <fullName evidence="5">Class I SAM-dependent methyltransferase</fullName>
    </submittedName>
</protein>
<comment type="caution">
    <text evidence="5">The sequence shown here is derived from an EMBL/GenBank/DDBJ whole genome shotgun (WGS) entry which is preliminary data.</text>
</comment>
<dbReference type="AlphaFoldDB" id="A0AAP5MCU4"/>
<evidence type="ECO:0000256" key="3">
    <source>
        <dbReference type="ARBA" id="ARBA00022691"/>
    </source>
</evidence>
<keyword evidence="6" id="KW-1185">Reference proteome</keyword>
<evidence type="ECO:0000256" key="1">
    <source>
        <dbReference type="ARBA" id="ARBA00022603"/>
    </source>
</evidence>
<accession>A0AAP5MCU4</accession>
<dbReference type="PROSITE" id="PS01184">
    <property type="entry name" value="UBIE_2"/>
    <property type="match status" value="1"/>
</dbReference>
<dbReference type="SUPFAM" id="SSF53335">
    <property type="entry name" value="S-adenosyl-L-methionine-dependent methyltransferases"/>
    <property type="match status" value="1"/>
</dbReference>
<dbReference type="RefSeq" id="WP_208340554.1">
    <property type="nucleotide sequence ID" value="NZ_CAWQFN010000681.1"/>
</dbReference>
<name>A0AAP5MCU4_9CYAN</name>
<dbReference type="InterPro" id="IPR029063">
    <property type="entry name" value="SAM-dependent_MTases_sf"/>
</dbReference>
<evidence type="ECO:0000256" key="2">
    <source>
        <dbReference type="ARBA" id="ARBA00022679"/>
    </source>
</evidence>
<keyword evidence="3" id="KW-0949">S-adenosyl-L-methionine</keyword>
<dbReference type="Gene3D" id="3.40.50.150">
    <property type="entry name" value="Vaccinia Virus protein VP39"/>
    <property type="match status" value="1"/>
</dbReference>
<dbReference type="Pfam" id="PF08241">
    <property type="entry name" value="Methyltransf_11"/>
    <property type="match status" value="1"/>
</dbReference>
<organism evidence="5 6">
    <name type="scientific">Aetokthonos hydrillicola Thurmond2011</name>
    <dbReference type="NCBI Taxonomy" id="2712845"/>
    <lineage>
        <taxon>Bacteria</taxon>
        <taxon>Bacillati</taxon>
        <taxon>Cyanobacteriota</taxon>
        <taxon>Cyanophyceae</taxon>
        <taxon>Nostocales</taxon>
        <taxon>Hapalosiphonaceae</taxon>
        <taxon>Aetokthonos</taxon>
    </lineage>
</organism>
<reference evidence="6" key="1">
    <citation type="journal article" date="2021" name="Science">
        <title>Hunting the eagle killer: A cyanobacterial neurotoxin causes vacuolar myelinopathy.</title>
        <authorList>
            <person name="Breinlinger S."/>
            <person name="Phillips T.J."/>
            <person name="Haram B.N."/>
            <person name="Mares J."/>
            <person name="Martinez Yerena J.A."/>
            <person name="Hrouzek P."/>
            <person name="Sobotka R."/>
            <person name="Henderson W.M."/>
            <person name="Schmieder P."/>
            <person name="Williams S.M."/>
            <person name="Lauderdale J.D."/>
            <person name="Wilde H.D."/>
            <person name="Gerrin W."/>
            <person name="Kust A."/>
            <person name="Washington J.W."/>
            <person name="Wagner C."/>
            <person name="Geier B."/>
            <person name="Liebeke M."/>
            <person name="Enke H."/>
            <person name="Niedermeyer T.H.J."/>
            <person name="Wilde S.B."/>
        </authorList>
    </citation>
    <scope>NUCLEOTIDE SEQUENCE [LARGE SCALE GENOMIC DNA]</scope>
    <source>
        <strain evidence="6">Thurmond2011</strain>
    </source>
</reference>
<evidence type="ECO:0000259" key="4">
    <source>
        <dbReference type="Pfam" id="PF08241"/>
    </source>
</evidence>
<keyword evidence="2" id="KW-0808">Transferase</keyword>
<dbReference type="Proteomes" id="UP000667802">
    <property type="component" value="Unassembled WGS sequence"/>
</dbReference>
<dbReference type="EMBL" id="JAALHA020000026">
    <property type="protein sequence ID" value="MDR9899612.1"/>
    <property type="molecule type" value="Genomic_DNA"/>
</dbReference>
<dbReference type="InterPro" id="IPR013216">
    <property type="entry name" value="Methyltransf_11"/>
</dbReference>